<sequence length="447" mass="49916">MFDIDDQTRKDLELFGDTRHSDSVFSFFDHTRTAGGRERLAEWLRTPTNDLETLQDRRDTIRFFLDHDVRPATKAHQAECIEGYYRLGTPVLRNNPLDALFTHLSAQLKPDDNYYRIQTGIEQLILLLRQLAGVVEGAKGAAMPERLAGQLAAIGALLAEPEIRSLCATGKRLSFARITRFDNLLRKKFRNPVLALLGTVYTLDAAASVAQAAKGTPLCFPEYLPGPAPRVDIEGLTHPLLEHPVENHVRVDGSHNLVLLTGPNMAGKSTFLKALGLAVYLAHAGFPVPARRMQTSLYNGLVTSINLPDNVKKGYSHFYAEVVRVRETAEQIREKRTVFVIFDELFRGTNVKDALESSLLIATAFARIRSSTFFVSTHITQVARELAGQRNVRFGYFDSRLEGGRPVYSYRLHEGVSEERLGLLIVQNEKITEILDSIGEGVGELES</sequence>
<evidence type="ECO:0000313" key="7">
    <source>
        <dbReference type="EMBL" id="CAA9296750.1"/>
    </source>
</evidence>
<evidence type="ECO:0000256" key="3">
    <source>
        <dbReference type="ARBA" id="ARBA00022840"/>
    </source>
</evidence>
<dbReference type="InterPro" id="IPR036187">
    <property type="entry name" value="DNA_mismatch_repair_MutS_sf"/>
</dbReference>
<dbReference type="PANTHER" id="PTHR11361:SF34">
    <property type="entry name" value="DNA MISMATCH REPAIR PROTEIN MSH1, MITOCHONDRIAL"/>
    <property type="match status" value="1"/>
</dbReference>
<protein>
    <submittedName>
        <fullName evidence="7">DNA mismatch repair protein MutS</fullName>
    </submittedName>
</protein>
<dbReference type="Gene3D" id="3.40.50.300">
    <property type="entry name" value="P-loop containing nucleotide triphosphate hydrolases"/>
    <property type="match status" value="1"/>
</dbReference>
<dbReference type="InterPro" id="IPR007696">
    <property type="entry name" value="DNA_mismatch_repair_MutS_core"/>
</dbReference>
<dbReference type="SUPFAM" id="SSF48334">
    <property type="entry name" value="DNA repair protein MutS, domain III"/>
    <property type="match status" value="1"/>
</dbReference>
<gene>
    <name evidence="7" type="ORF">AVDCRST_MAG56-5176</name>
</gene>
<keyword evidence="4" id="KW-0238">DNA-binding</keyword>
<dbReference type="GO" id="GO:0006298">
    <property type="term" value="P:mismatch repair"/>
    <property type="evidence" value="ECO:0007669"/>
    <property type="project" value="InterPro"/>
</dbReference>
<keyword evidence="3" id="KW-0067">ATP-binding</keyword>
<dbReference type="GO" id="GO:0140664">
    <property type="term" value="F:ATP-dependent DNA damage sensor activity"/>
    <property type="evidence" value="ECO:0007669"/>
    <property type="project" value="InterPro"/>
</dbReference>
<organism evidence="7">
    <name type="scientific">uncultured Cytophagales bacterium</name>
    <dbReference type="NCBI Taxonomy" id="158755"/>
    <lineage>
        <taxon>Bacteria</taxon>
        <taxon>Pseudomonadati</taxon>
        <taxon>Bacteroidota</taxon>
        <taxon>Sphingobacteriia</taxon>
        <taxon>Sphingobacteriales</taxon>
        <taxon>environmental samples</taxon>
    </lineage>
</organism>
<dbReference type="InterPro" id="IPR045076">
    <property type="entry name" value="MutS"/>
</dbReference>
<accession>A0A6J4K6N9</accession>
<evidence type="ECO:0000256" key="2">
    <source>
        <dbReference type="ARBA" id="ARBA00022741"/>
    </source>
</evidence>
<evidence type="ECO:0000256" key="5">
    <source>
        <dbReference type="ARBA" id="ARBA00023204"/>
    </source>
</evidence>
<dbReference type="PANTHER" id="PTHR11361">
    <property type="entry name" value="DNA MISMATCH REPAIR PROTEIN MUTS FAMILY MEMBER"/>
    <property type="match status" value="1"/>
</dbReference>
<evidence type="ECO:0000259" key="6">
    <source>
        <dbReference type="SMART" id="SM00534"/>
    </source>
</evidence>
<dbReference type="InterPro" id="IPR027417">
    <property type="entry name" value="P-loop_NTPase"/>
</dbReference>
<dbReference type="Pfam" id="PF05192">
    <property type="entry name" value="MutS_III"/>
    <property type="match status" value="1"/>
</dbReference>
<dbReference type="GO" id="GO:0005524">
    <property type="term" value="F:ATP binding"/>
    <property type="evidence" value="ECO:0007669"/>
    <property type="project" value="UniProtKB-KW"/>
</dbReference>
<keyword evidence="5" id="KW-0234">DNA repair</keyword>
<keyword evidence="5" id="KW-0227">DNA damage</keyword>
<keyword evidence="2" id="KW-0547">Nucleotide-binding</keyword>
<feature type="domain" description="DNA mismatch repair proteins mutS family" evidence="6">
    <location>
        <begin position="255"/>
        <end position="436"/>
    </location>
</feature>
<dbReference type="SUPFAM" id="SSF52540">
    <property type="entry name" value="P-loop containing nucleoside triphosphate hydrolases"/>
    <property type="match status" value="1"/>
</dbReference>
<comment type="similarity">
    <text evidence="1">Belongs to the DNA mismatch repair MutS family.</text>
</comment>
<dbReference type="Gene3D" id="1.10.1420.10">
    <property type="match status" value="1"/>
</dbReference>
<dbReference type="EMBL" id="CADCTQ010000421">
    <property type="protein sequence ID" value="CAA9296750.1"/>
    <property type="molecule type" value="Genomic_DNA"/>
</dbReference>
<proteinExistence type="inferred from homology"/>
<dbReference type="GO" id="GO:0030983">
    <property type="term" value="F:mismatched DNA binding"/>
    <property type="evidence" value="ECO:0007669"/>
    <property type="project" value="InterPro"/>
</dbReference>
<evidence type="ECO:0000256" key="1">
    <source>
        <dbReference type="ARBA" id="ARBA00006271"/>
    </source>
</evidence>
<dbReference type="SMART" id="SM00534">
    <property type="entry name" value="MUTSac"/>
    <property type="match status" value="1"/>
</dbReference>
<reference evidence="7" key="1">
    <citation type="submission" date="2020-02" db="EMBL/GenBank/DDBJ databases">
        <authorList>
            <person name="Meier V. D."/>
        </authorList>
    </citation>
    <scope>NUCLEOTIDE SEQUENCE</scope>
    <source>
        <strain evidence="7">AVDCRST_MAG56</strain>
    </source>
</reference>
<dbReference type="Pfam" id="PF00488">
    <property type="entry name" value="MutS_V"/>
    <property type="match status" value="1"/>
</dbReference>
<dbReference type="AlphaFoldDB" id="A0A6J4K6N9"/>
<name>A0A6J4K6N9_9SPHI</name>
<dbReference type="InterPro" id="IPR000432">
    <property type="entry name" value="DNA_mismatch_repair_MutS_C"/>
</dbReference>
<evidence type="ECO:0000256" key="4">
    <source>
        <dbReference type="ARBA" id="ARBA00023125"/>
    </source>
</evidence>